<dbReference type="InterPro" id="IPR000477">
    <property type="entry name" value="RT_dom"/>
</dbReference>
<comment type="similarity">
    <text evidence="1">Belongs to the beta type-B retroviral polymerase family. HERV class-II K(HML-2) pol subfamily.</text>
</comment>
<organism evidence="4 5">
    <name type="scientific">Opisthocomus hoazin</name>
    <name type="common">Hoatzin</name>
    <name type="synonym">Phasianus hoazin</name>
    <dbReference type="NCBI Taxonomy" id="30419"/>
    <lineage>
        <taxon>Eukaryota</taxon>
        <taxon>Metazoa</taxon>
        <taxon>Chordata</taxon>
        <taxon>Craniata</taxon>
        <taxon>Vertebrata</taxon>
        <taxon>Euteleostomi</taxon>
        <taxon>Archelosauria</taxon>
        <taxon>Archosauria</taxon>
        <taxon>Dinosauria</taxon>
        <taxon>Saurischia</taxon>
        <taxon>Theropoda</taxon>
        <taxon>Coelurosauria</taxon>
        <taxon>Aves</taxon>
        <taxon>Neognathae</taxon>
        <taxon>Neoaves</taxon>
        <taxon>Opisthocomiformes</taxon>
        <taxon>Opisthocomidae</taxon>
        <taxon>Opisthocomus</taxon>
    </lineage>
</organism>
<dbReference type="PhylomeDB" id="A0A091XET3"/>
<dbReference type="EMBL" id="KK734997">
    <property type="protein sequence ID" value="KFR11781.1"/>
    <property type="molecule type" value="Genomic_DNA"/>
</dbReference>
<dbReference type="PANTHER" id="PTHR33064">
    <property type="entry name" value="POL PROTEIN"/>
    <property type="match status" value="1"/>
</dbReference>
<dbReference type="PROSITE" id="PS50878">
    <property type="entry name" value="RT_POL"/>
    <property type="match status" value="1"/>
</dbReference>
<gene>
    <name evidence="4" type="ORF">N306_06635</name>
</gene>
<dbReference type="Proteomes" id="UP000053605">
    <property type="component" value="Unassembled WGS sequence"/>
</dbReference>
<feature type="non-terminal residue" evidence="4">
    <location>
        <position position="1"/>
    </location>
</feature>
<dbReference type="PANTHER" id="PTHR33064:SF37">
    <property type="entry name" value="RIBONUCLEASE H"/>
    <property type="match status" value="1"/>
</dbReference>
<accession>A0A091XET3</accession>
<dbReference type="STRING" id="30419.A0A091XET3"/>
<evidence type="ECO:0000259" key="3">
    <source>
        <dbReference type="PROSITE" id="PS50878"/>
    </source>
</evidence>
<protein>
    <recommendedName>
        <fullName evidence="2">ribonuclease H</fullName>
        <ecNumber evidence="2">3.1.26.4</ecNumber>
    </recommendedName>
</protein>
<dbReference type="EC" id="3.1.26.4" evidence="2"/>
<dbReference type="GO" id="GO:0004523">
    <property type="term" value="F:RNA-DNA hybrid ribonuclease activity"/>
    <property type="evidence" value="ECO:0007669"/>
    <property type="project" value="UniProtKB-EC"/>
</dbReference>
<dbReference type="Gene3D" id="3.30.70.270">
    <property type="match status" value="2"/>
</dbReference>
<proteinExistence type="inferred from homology"/>
<dbReference type="Gene3D" id="3.10.10.10">
    <property type="entry name" value="HIV Type 1 Reverse Transcriptase, subunit A, domain 1"/>
    <property type="match status" value="1"/>
</dbReference>
<evidence type="ECO:0000256" key="1">
    <source>
        <dbReference type="ARBA" id="ARBA00010879"/>
    </source>
</evidence>
<dbReference type="SUPFAM" id="SSF56672">
    <property type="entry name" value="DNA/RNA polymerases"/>
    <property type="match status" value="1"/>
</dbReference>
<dbReference type="InterPro" id="IPR051320">
    <property type="entry name" value="Viral_Replic_Matur_Polypro"/>
</dbReference>
<reference evidence="4 5" key="1">
    <citation type="submission" date="2014-04" db="EMBL/GenBank/DDBJ databases">
        <title>Genome evolution of avian class.</title>
        <authorList>
            <person name="Zhang G."/>
            <person name="Li C."/>
        </authorList>
    </citation>
    <scope>NUCLEOTIDE SEQUENCE [LARGE SCALE GENOMIC DNA]</scope>
    <source>
        <strain evidence="4">BGI_N306</strain>
    </source>
</reference>
<evidence type="ECO:0000313" key="5">
    <source>
        <dbReference type="Proteomes" id="UP000053605"/>
    </source>
</evidence>
<keyword evidence="5" id="KW-1185">Reference proteome</keyword>
<dbReference type="InterPro" id="IPR043128">
    <property type="entry name" value="Rev_trsase/Diguanyl_cyclase"/>
</dbReference>
<sequence length="217" mass="24859">SVDVKDVFFMVPLQPEDLSVLILVNRFAFAWERQQDTFRRLPQGYKHSPKLAHHALAQELELIPIQMGMKIYQYIDDVLVGGSQTEEVGEAQWDIITHLESIVLMIPPEKIQAPASEVKFLGIWWRGGMTYIPLDTLSSLDLIKMPGSKKDLQHALGLLVFWRKHIPDFSIVARPLCDLLQKKAQWEWTQVHNEVLQLLVFEANAHQAPGPIHPMDP</sequence>
<evidence type="ECO:0000256" key="2">
    <source>
        <dbReference type="ARBA" id="ARBA00012180"/>
    </source>
</evidence>
<name>A0A091XET3_OPIHO</name>
<feature type="domain" description="Reverse transcriptase" evidence="3">
    <location>
        <begin position="1"/>
        <end position="125"/>
    </location>
</feature>
<dbReference type="Pfam" id="PF00078">
    <property type="entry name" value="RVT_1"/>
    <property type="match status" value="1"/>
</dbReference>
<dbReference type="AlphaFoldDB" id="A0A091XET3"/>
<feature type="non-terminal residue" evidence="4">
    <location>
        <position position="217"/>
    </location>
</feature>
<dbReference type="InterPro" id="IPR043502">
    <property type="entry name" value="DNA/RNA_pol_sf"/>
</dbReference>
<evidence type="ECO:0000313" key="4">
    <source>
        <dbReference type="EMBL" id="KFR11781.1"/>
    </source>
</evidence>